<evidence type="ECO:0000256" key="3">
    <source>
        <dbReference type="ARBA" id="ARBA00022692"/>
    </source>
</evidence>
<organism evidence="9 10">
    <name type="scientific">Methanospirillum hungatei JF-1 (strain ATCC 27890 / DSM 864 / NBRC 100397 / JF-1)</name>
    <dbReference type="NCBI Taxonomy" id="323259"/>
    <lineage>
        <taxon>Archaea</taxon>
        <taxon>Methanobacteriati</taxon>
        <taxon>Methanobacteriota</taxon>
        <taxon>Stenosarchaea group</taxon>
        <taxon>Methanomicrobia</taxon>
        <taxon>Methanomicrobiales</taxon>
        <taxon>Methanospirillaceae</taxon>
        <taxon>Methanospirillum</taxon>
    </lineage>
</organism>
<dbReference type="eggNOG" id="arCOG02315">
    <property type="taxonomic scope" value="Archaea"/>
</dbReference>
<feature type="domain" description="ABC3 transporter permease C-terminal" evidence="7">
    <location>
        <begin position="274"/>
        <end position="390"/>
    </location>
</feature>
<dbReference type="OrthoDB" id="116846at2157"/>
<evidence type="ECO:0000259" key="8">
    <source>
        <dbReference type="Pfam" id="PF12704"/>
    </source>
</evidence>
<keyword evidence="2" id="KW-1003">Cell membrane</keyword>
<dbReference type="PANTHER" id="PTHR30489">
    <property type="entry name" value="LIPOPROTEIN-RELEASING SYSTEM TRANSMEMBRANE PROTEIN LOLE"/>
    <property type="match status" value="1"/>
</dbReference>
<evidence type="ECO:0000256" key="6">
    <source>
        <dbReference type="SAM" id="Phobius"/>
    </source>
</evidence>
<dbReference type="Proteomes" id="UP000001941">
    <property type="component" value="Chromosome"/>
</dbReference>
<evidence type="ECO:0000256" key="1">
    <source>
        <dbReference type="ARBA" id="ARBA00004651"/>
    </source>
</evidence>
<evidence type="ECO:0008006" key="11">
    <source>
        <dbReference type="Google" id="ProtNLM"/>
    </source>
</evidence>
<dbReference type="HOGENOM" id="CLU_688139_0_0_2"/>
<dbReference type="InterPro" id="IPR003838">
    <property type="entry name" value="ABC3_permease_C"/>
</dbReference>
<keyword evidence="4 6" id="KW-1133">Transmembrane helix</keyword>
<evidence type="ECO:0000256" key="4">
    <source>
        <dbReference type="ARBA" id="ARBA00022989"/>
    </source>
</evidence>
<accession>Q2FRF1</accession>
<dbReference type="InterPro" id="IPR025857">
    <property type="entry name" value="MacB_PCD"/>
</dbReference>
<dbReference type="PANTHER" id="PTHR30489:SF0">
    <property type="entry name" value="LIPOPROTEIN-RELEASING SYSTEM TRANSMEMBRANE PROTEIN LOLE"/>
    <property type="match status" value="1"/>
</dbReference>
<dbReference type="EnsemblBacteria" id="ABD41385">
    <property type="protein sequence ID" value="ABD41385"/>
    <property type="gene ID" value="Mhun_1654"/>
</dbReference>
<evidence type="ECO:0000256" key="5">
    <source>
        <dbReference type="ARBA" id="ARBA00023136"/>
    </source>
</evidence>
<gene>
    <name evidence="9" type="ordered locus">Mhun_1654</name>
</gene>
<evidence type="ECO:0000256" key="2">
    <source>
        <dbReference type="ARBA" id="ARBA00022475"/>
    </source>
</evidence>
<protein>
    <recommendedName>
        <fullName evidence="11">ABC3 transporter permease protein domain-containing protein</fullName>
    </recommendedName>
</protein>
<dbReference type="GO" id="GO:0044874">
    <property type="term" value="P:lipoprotein localization to outer membrane"/>
    <property type="evidence" value="ECO:0007669"/>
    <property type="project" value="TreeGrafter"/>
</dbReference>
<evidence type="ECO:0000259" key="7">
    <source>
        <dbReference type="Pfam" id="PF02687"/>
    </source>
</evidence>
<dbReference type="RefSeq" id="WP_011448650.1">
    <property type="nucleotide sequence ID" value="NC_007796.1"/>
</dbReference>
<feature type="transmembrane region" description="Helical" evidence="6">
    <location>
        <begin position="365"/>
        <end position="383"/>
    </location>
</feature>
<dbReference type="GO" id="GO:0098797">
    <property type="term" value="C:plasma membrane protein complex"/>
    <property type="evidence" value="ECO:0007669"/>
    <property type="project" value="TreeGrafter"/>
</dbReference>
<proteinExistence type="predicted"/>
<evidence type="ECO:0000313" key="10">
    <source>
        <dbReference type="Proteomes" id="UP000001941"/>
    </source>
</evidence>
<dbReference type="EMBL" id="CP000254">
    <property type="protein sequence ID" value="ABD41385.1"/>
    <property type="molecule type" value="Genomic_DNA"/>
</dbReference>
<dbReference type="Pfam" id="PF02687">
    <property type="entry name" value="FtsX"/>
    <property type="match status" value="1"/>
</dbReference>
<dbReference type="InParanoid" id="Q2FRF1"/>
<dbReference type="STRING" id="323259.Mhun_1654"/>
<evidence type="ECO:0000313" key="9">
    <source>
        <dbReference type="EMBL" id="ABD41385.1"/>
    </source>
</evidence>
<dbReference type="InterPro" id="IPR051447">
    <property type="entry name" value="Lipoprotein-release_system"/>
</dbReference>
<dbReference type="AlphaFoldDB" id="Q2FRF1"/>
<keyword evidence="3 6" id="KW-0812">Transmembrane</keyword>
<sequence>MKTVNIPVYLAVRAIQRGNKGTFLLTIMIVALSFVLMVFMPSLTAGLTGAYNQQVSDYQYADLIIEPDDDNQVLSDTHMLVRTIERTPGIAATSSHMIVSTSLESDKKILSRGVVAIIPSDEERVTKTFGKITEGRYLSDGDTDVILLGSVLAGHDDEKKDKMESLGGVHAGDSLKVTFQNGIVRKMTVAGIFETGSISADNEAFITQKEMESVLGPTDKSSLILIRSSGAETLAQTKIRLMEFGIRDDIKTVTEKGEGIIGDALKSFSLLNSIMLVFSLVIASIVIFIVVYINTTHQRRQIGILKAIGIPERDIIRDYLVQVAVIYGCGALCGVALFTCLSEYFRAFPLQFPAGAVYPVFDLTVLLPSLMVLGFVSLIAGFIPAKQATSEDILDLVNR</sequence>
<feature type="transmembrane region" description="Helical" evidence="6">
    <location>
        <begin position="21"/>
        <end position="40"/>
    </location>
</feature>
<dbReference type="KEGG" id="mhu:Mhun_1654"/>
<feature type="transmembrane region" description="Helical" evidence="6">
    <location>
        <begin position="270"/>
        <end position="293"/>
    </location>
</feature>
<keyword evidence="5 6" id="KW-0472">Membrane</keyword>
<reference evidence="10" key="1">
    <citation type="journal article" date="2016" name="Stand. Genomic Sci.">
        <title>Complete genome sequence of Methanospirillum hungatei type strain JF1.</title>
        <authorList>
            <person name="Gunsalus R.P."/>
            <person name="Cook L.E."/>
            <person name="Crable B."/>
            <person name="Rohlin L."/>
            <person name="McDonald E."/>
            <person name="Mouttaki H."/>
            <person name="Sieber J.R."/>
            <person name="Poweleit N."/>
            <person name="Zhou H."/>
            <person name="Lapidus A.L."/>
            <person name="Daligault H.E."/>
            <person name="Land M."/>
            <person name="Gilna P."/>
            <person name="Ivanova N."/>
            <person name="Kyrpides N."/>
            <person name="Culley D.E."/>
            <person name="McInerney M.J."/>
        </authorList>
    </citation>
    <scope>NUCLEOTIDE SEQUENCE [LARGE SCALE GENOMIC DNA]</scope>
    <source>
        <strain evidence="10">ATCC 27890 / DSM 864 / NBRC 100397 / JF-1</strain>
    </source>
</reference>
<feature type="domain" description="MacB-like periplasmic core" evidence="8">
    <location>
        <begin position="24"/>
        <end position="238"/>
    </location>
</feature>
<feature type="transmembrane region" description="Helical" evidence="6">
    <location>
        <begin position="319"/>
        <end position="345"/>
    </location>
</feature>
<dbReference type="GeneID" id="3924812"/>
<keyword evidence="10" id="KW-1185">Reference proteome</keyword>
<comment type="subcellular location">
    <subcellularLocation>
        <location evidence="1">Cell membrane</location>
        <topology evidence="1">Multi-pass membrane protein</topology>
    </subcellularLocation>
</comment>
<name>Q2FRF1_METHJ</name>
<dbReference type="Pfam" id="PF12704">
    <property type="entry name" value="MacB_PCD"/>
    <property type="match status" value="1"/>
</dbReference>